<reference evidence="3" key="1">
    <citation type="submission" date="2024-02" db="UniProtKB">
        <authorList>
            <consortium name="WormBaseParasite"/>
        </authorList>
    </citation>
    <scope>IDENTIFICATION</scope>
</reference>
<sequence>MPNVLWRVIVISLFITLGSFNNSLDLKLVAYWHNVLMRSIIKAKLNREKVHLSKLDAALADLCLDEAKTLLDRIQCLETVLQKRDAAGAQFKLIQSIDKNIEMLAPKLTSKRRLLDSALSRMGKYAKSSSSGPPKSKSKFQTASVLSPRFFSFSNQQYSDILSPRIFALRSGGILSLNDLGKAKGAINLSMAKFLIEISGAGKAIRHIYAGMAPEIRQIREEVYPDMIELASHTLNWVKARKLMNSRQRCEMTHYGYTHMTPQQIQLVYNRKNKFSQELPFDLNEYGDLDEEGRERRVEFLLSNMLYLGKNLNETNAEIVEEKAFVIDNSTGPIPPNPIQLRVKRTSPEEGPPGFTNRTNGILYEVLRPYAFDVLSGTDAYLEVLVLSPSSFTLEIFQPELLVLGVLSPRAFAAVVLSPGALITRVLSPMGFKFEVLAPRALTAWVLSPEGFVADVLTPTFLEPRVLSPIGSFVSILSPNVLGPHIGGTDNMGITVLSPNILSPRIAQRERLMIEILSPHIMGGEHLHAHHAGGHEPEEDNDEPAAGGHTAIEMVDLHGLAHDVDEDDPITLEKLLGEGEEWAEREIMPDDRHLLEFLRIPLPPSQAVAHSEHLAAEAAAGAEHHH</sequence>
<dbReference type="WBParaSite" id="MBELARI_LOCUS19324">
    <property type="protein sequence ID" value="MBELARI_LOCUS19324"/>
    <property type="gene ID" value="MBELARI_LOCUS19324"/>
</dbReference>
<proteinExistence type="predicted"/>
<evidence type="ECO:0000313" key="2">
    <source>
        <dbReference type="Proteomes" id="UP000887575"/>
    </source>
</evidence>
<name>A0AAF3EYN3_9BILA</name>
<accession>A0AAF3EYN3</accession>
<keyword evidence="2" id="KW-1185">Reference proteome</keyword>
<dbReference type="AlphaFoldDB" id="A0AAF3EYN3"/>
<protein>
    <submittedName>
        <fullName evidence="3">Uncharacterized protein</fullName>
    </submittedName>
</protein>
<dbReference type="PANTHER" id="PTHR21523">
    <property type="match status" value="1"/>
</dbReference>
<dbReference type="PANTHER" id="PTHR21523:SF38">
    <property type="entry name" value="MLT-TEN (MLT-10) RELATED"/>
    <property type="match status" value="1"/>
</dbReference>
<organism evidence="2 3">
    <name type="scientific">Mesorhabditis belari</name>
    <dbReference type="NCBI Taxonomy" id="2138241"/>
    <lineage>
        <taxon>Eukaryota</taxon>
        <taxon>Metazoa</taxon>
        <taxon>Ecdysozoa</taxon>
        <taxon>Nematoda</taxon>
        <taxon>Chromadorea</taxon>
        <taxon>Rhabditida</taxon>
        <taxon>Rhabditina</taxon>
        <taxon>Rhabditomorpha</taxon>
        <taxon>Rhabditoidea</taxon>
        <taxon>Rhabditidae</taxon>
        <taxon>Mesorhabditinae</taxon>
        <taxon>Mesorhabditis</taxon>
    </lineage>
</organism>
<dbReference type="Proteomes" id="UP000887575">
    <property type="component" value="Unassembled WGS sequence"/>
</dbReference>
<evidence type="ECO:0000256" key="1">
    <source>
        <dbReference type="SAM" id="MobiDB-lite"/>
    </source>
</evidence>
<evidence type="ECO:0000313" key="3">
    <source>
        <dbReference type="WBParaSite" id="MBELARI_LOCUS19324"/>
    </source>
</evidence>
<feature type="region of interest" description="Disordered" evidence="1">
    <location>
        <begin position="527"/>
        <end position="546"/>
    </location>
</feature>